<gene>
    <name evidence="1" type="ORF">E4J94_09915</name>
</gene>
<reference evidence="1 2" key="1">
    <citation type="submission" date="2019-03" db="EMBL/GenBank/DDBJ databases">
        <title>Empedobacter tilapiae sp. nov., isolated from an intestine of Nile tilapia Oreochromis niloticus.</title>
        <authorList>
            <person name="Kim Y.-O."/>
            <person name="Yoon J.-H."/>
        </authorList>
    </citation>
    <scope>NUCLEOTIDE SEQUENCE [LARGE SCALE GENOMIC DNA]</scope>
    <source>
        <strain evidence="1 2">MRS2</strain>
    </source>
</reference>
<evidence type="ECO:0000313" key="1">
    <source>
        <dbReference type="EMBL" id="TGN26752.1"/>
    </source>
</evidence>
<dbReference type="RefSeq" id="WP_135835651.1">
    <property type="nucleotide sequence ID" value="NZ_CAUQWU010000004.1"/>
</dbReference>
<proteinExistence type="predicted"/>
<protein>
    <submittedName>
        <fullName evidence="1">Uncharacterized protein</fullName>
    </submittedName>
</protein>
<keyword evidence="2" id="KW-1185">Reference proteome</keyword>
<evidence type="ECO:0000313" key="2">
    <source>
        <dbReference type="Proteomes" id="UP000297998"/>
    </source>
</evidence>
<dbReference type="AlphaFoldDB" id="A0A4Z1BSI8"/>
<accession>A0A4Z1BSI8</accession>
<organism evidence="1 2">
    <name type="scientific">Empedobacter tilapiae</name>
    <dbReference type="NCBI Taxonomy" id="2491114"/>
    <lineage>
        <taxon>Bacteria</taxon>
        <taxon>Pseudomonadati</taxon>
        <taxon>Bacteroidota</taxon>
        <taxon>Flavobacteriia</taxon>
        <taxon>Flavobacteriales</taxon>
        <taxon>Weeksellaceae</taxon>
        <taxon>Empedobacter</taxon>
    </lineage>
</organism>
<sequence length="67" mass="7453">MALNKEQFVQNIIAIQDEMIRSEDYESGKRIYAEKLALAIESYLLTATIQITGTSNQGPFTGTGKIE</sequence>
<dbReference type="EMBL" id="SRPE01000006">
    <property type="protein sequence ID" value="TGN26752.1"/>
    <property type="molecule type" value="Genomic_DNA"/>
</dbReference>
<dbReference type="OrthoDB" id="1377158at2"/>
<comment type="caution">
    <text evidence="1">The sequence shown here is derived from an EMBL/GenBank/DDBJ whole genome shotgun (WGS) entry which is preliminary data.</text>
</comment>
<name>A0A4Z1BSI8_9FLAO</name>
<dbReference type="Proteomes" id="UP000297998">
    <property type="component" value="Unassembled WGS sequence"/>
</dbReference>